<proteinExistence type="predicted"/>
<dbReference type="EMBL" id="CP013213">
    <property type="protein sequence ID" value="AMC92774.1"/>
    <property type="molecule type" value="Genomic_DNA"/>
</dbReference>
<accession>A0A0X8GYV0</accession>
<evidence type="ECO:0000313" key="2">
    <source>
        <dbReference type="Proteomes" id="UP000063781"/>
    </source>
</evidence>
<evidence type="ECO:0000313" key="1">
    <source>
        <dbReference type="EMBL" id="AMC92774.1"/>
    </source>
</evidence>
<sequence>MKEYNESVDYKAMDFFTKERYIQIHWKWVEYYKTLRVSIDNKRIHFYHDSTRYALNYVNTLFAVSDQDRNDALFLLLLRLLNFECIKSETLDITIGLDKINGNYSSFINDLLALLKGFSYIRILTIVFDGIPDEVIVINESINTAKIEQLEIGASKGHYNQHPVVAFDVCELFYLEQLIVQVKDNKSLEVLLRSKSLKTIELYLSGYNNAEFDIINDALQVIDIYASANYQRAMSFTECFTDAAVIVNGYQLR</sequence>
<protein>
    <submittedName>
        <fullName evidence="1">Uncharacterized protein</fullName>
    </submittedName>
</protein>
<organism evidence="1 2">
    <name type="scientific">Erysipelothrix larvae</name>
    <dbReference type="NCBI Taxonomy" id="1514105"/>
    <lineage>
        <taxon>Bacteria</taxon>
        <taxon>Bacillati</taxon>
        <taxon>Bacillota</taxon>
        <taxon>Erysipelotrichia</taxon>
        <taxon>Erysipelotrichales</taxon>
        <taxon>Erysipelotrichaceae</taxon>
        <taxon>Erysipelothrix</taxon>
    </lineage>
</organism>
<gene>
    <name evidence="1" type="ORF">AOC36_01865</name>
</gene>
<dbReference type="RefSeq" id="WP_067630636.1">
    <property type="nucleotide sequence ID" value="NZ_CP013213.1"/>
</dbReference>
<dbReference type="KEGG" id="erl:AOC36_01865"/>
<dbReference type="Proteomes" id="UP000063781">
    <property type="component" value="Chromosome"/>
</dbReference>
<dbReference type="AlphaFoldDB" id="A0A0X8GYV0"/>
<dbReference type="STRING" id="1514105.AOC36_01865"/>
<keyword evidence="2" id="KW-1185">Reference proteome</keyword>
<name>A0A0X8GYV0_9FIRM</name>
<reference evidence="1 2" key="1">
    <citation type="submission" date="2015-10" db="EMBL/GenBank/DDBJ databases">
        <title>Erysipelothrix larvae sp. LV19 isolated from the larval gut of the rhinoceros beetle, Trypoxylus dichotomus.</title>
        <authorList>
            <person name="Lim S."/>
            <person name="Kim B.-C."/>
        </authorList>
    </citation>
    <scope>NUCLEOTIDE SEQUENCE [LARGE SCALE GENOMIC DNA]</scope>
    <source>
        <strain evidence="1 2">LV19</strain>
    </source>
</reference>